<gene>
    <name evidence="1" type="ORF">EV383_2661</name>
</gene>
<sequence length="207" mass="22671">MTVSRPPRAARAGPLRLLPGVLARPLLRAVLATLALGLRLTRRRARVRDQVTRTLSFTLATEDGVARTWWFDGVRRTVRSAPNTIPDPDHGAYFESSARALAGLVSPRAVPIIVADVHRGRVRIRGSMLILLWFWGLTRTFLPLGRTPGPGSLPGAYLAHDPATHGAESIVVEPARDELDHDWPAAWAARSRLWLVRGGAGEPMPEP</sequence>
<keyword evidence="2" id="KW-1185">Reference proteome</keyword>
<dbReference type="EMBL" id="SHKL01000001">
    <property type="protein sequence ID" value="RZT85781.1"/>
    <property type="molecule type" value="Genomic_DNA"/>
</dbReference>
<proteinExistence type="predicted"/>
<dbReference type="AlphaFoldDB" id="A0A4Q7UXU7"/>
<evidence type="ECO:0000313" key="2">
    <source>
        <dbReference type="Proteomes" id="UP000291591"/>
    </source>
</evidence>
<dbReference type="Proteomes" id="UP000291591">
    <property type="component" value="Unassembled WGS sequence"/>
</dbReference>
<dbReference type="RefSeq" id="WP_207223512.1">
    <property type="nucleotide sequence ID" value="NZ_SHKL01000001.1"/>
</dbReference>
<protein>
    <submittedName>
        <fullName evidence="1">Uncharacterized protein</fullName>
    </submittedName>
</protein>
<name>A0A4Q7UXU7_PSEST</name>
<comment type="caution">
    <text evidence="1">The sequence shown here is derived from an EMBL/GenBank/DDBJ whole genome shotgun (WGS) entry which is preliminary data.</text>
</comment>
<reference evidence="1 2" key="1">
    <citation type="submission" date="2019-02" db="EMBL/GenBank/DDBJ databases">
        <title>Sequencing the genomes of 1000 actinobacteria strains.</title>
        <authorList>
            <person name="Klenk H.-P."/>
        </authorList>
    </citation>
    <scope>NUCLEOTIDE SEQUENCE [LARGE SCALE GENOMIC DNA]</scope>
    <source>
        <strain evidence="1 2">DSM 45779</strain>
    </source>
</reference>
<evidence type="ECO:0000313" key="1">
    <source>
        <dbReference type="EMBL" id="RZT85781.1"/>
    </source>
</evidence>
<accession>A0A4Q7UXU7</accession>
<organism evidence="1 2">
    <name type="scientific">Pseudonocardia sediminis</name>
    <dbReference type="NCBI Taxonomy" id="1397368"/>
    <lineage>
        <taxon>Bacteria</taxon>
        <taxon>Bacillati</taxon>
        <taxon>Actinomycetota</taxon>
        <taxon>Actinomycetes</taxon>
        <taxon>Pseudonocardiales</taxon>
        <taxon>Pseudonocardiaceae</taxon>
        <taxon>Pseudonocardia</taxon>
    </lineage>
</organism>